<evidence type="ECO:0000313" key="2">
    <source>
        <dbReference type="Proteomes" id="UP000188605"/>
    </source>
</evidence>
<proteinExistence type="predicted"/>
<evidence type="ECO:0000313" key="1">
    <source>
        <dbReference type="EMBL" id="ONI41879.1"/>
    </source>
</evidence>
<gene>
    <name evidence="1" type="ORF">AN396_02775</name>
</gene>
<dbReference type="Proteomes" id="UP000188605">
    <property type="component" value="Unassembled WGS sequence"/>
</dbReference>
<protein>
    <submittedName>
        <fullName evidence="1">Uncharacterized protein</fullName>
    </submittedName>
</protein>
<organism evidence="1 2">
    <name type="scientific">Candidatus Epulonipiscium fishelsonii</name>
    <dbReference type="NCBI Taxonomy" id="77094"/>
    <lineage>
        <taxon>Bacteria</taxon>
        <taxon>Bacillati</taxon>
        <taxon>Bacillota</taxon>
        <taxon>Clostridia</taxon>
        <taxon>Lachnospirales</taxon>
        <taxon>Lachnospiraceae</taxon>
        <taxon>Candidatus Epulonipiscium</taxon>
    </lineage>
</organism>
<comment type="caution">
    <text evidence="1">The sequence shown here is derived from an EMBL/GenBank/DDBJ whole genome shotgun (WGS) entry which is preliminary data.</text>
</comment>
<keyword evidence="2" id="KW-1185">Reference proteome</keyword>
<reference evidence="1" key="1">
    <citation type="submission" date="2016-08" db="EMBL/GenBank/DDBJ databases">
        <authorList>
            <person name="Ngugi D.K."/>
            <person name="Miyake S."/>
            <person name="Stingl U."/>
        </authorList>
    </citation>
    <scope>NUCLEOTIDE SEQUENCE</scope>
    <source>
        <strain evidence="1">SCG-B11WGA-EpuloA1</strain>
    </source>
</reference>
<name>A0ACC8XF45_9FIRM</name>
<sequence>MREIDKILIDKLRTFSTCELCDGLGIYSENAVMDYDIKPMVTTKKIVGPAFTIKVPFGEGSLVADAIEQVKEGEVLVIAGNGNLKSSYWGDHRGICAKMQKAEGVVIDGAFRDIDDCKEVGFPVYAKGVIPKTAGKTGAGELQVSVSCGGIVVNPGDIVVGDRNGVIVIPIEKVEDAILKAQAKITAQQNTIRIMEQTNKVITKIKVF</sequence>
<accession>A0ACC8XF45</accession>
<dbReference type="EMBL" id="LJDB01000026">
    <property type="protein sequence ID" value="ONI41879.1"/>
    <property type="molecule type" value="Genomic_DNA"/>
</dbReference>